<feature type="transmembrane region" description="Helical" evidence="6">
    <location>
        <begin position="154"/>
        <end position="176"/>
    </location>
</feature>
<protein>
    <submittedName>
        <fullName evidence="8">D-galactonate transporter</fullName>
    </submittedName>
</protein>
<evidence type="ECO:0000313" key="9">
    <source>
        <dbReference type="Proteomes" id="UP000054977"/>
    </source>
</evidence>
<dbReference type="SUPFAM" id="SSF103473">
    <property type="entry name" value="MFS general substrate transporter"/>
    <property type="match status" value="1"/>
</dbReference>
<dbReference type="GO" id="GO:0005886">
    <property type="term" value="C:plasma membrane"/>
    <property type="evidence" value="ECO:0007669"/>
    <property type="project" value="UniProtKB-SubCell"/>
</dbReference>
<evidence type="ECO:0000256" key="4">
    <source>
        <dbReference type="ARBA" id="ARBA00022989"/>
    </source>
</evidence>
<evidence type="ECO:0000256" key="1">
    <source>
        <dbReference type="ARBA" id="ARBA00004651"/>
    </source>
</evidence>
<evidence type="ECO:0000313" key="8">
    <source>
        <dbReference type="EMBL" id="SAL69601.1"/>
    </source>
</evidence>
<evidence type="ECO:0000259" key="7">
    <source>
        <dbReference type="PROSITE" id="PS50850"/>
    </source>
</evidence>
<keyword evidence="4 6" id="KW-1133">Transmembrane helix</keyword>
<feature type="transmembrane region" description="Helical" evidence="6">
    <location>
        <begin position="333"/>
        <end position="350"/>
    </location>
</feature>
<dbReference type="STRING" id="326474.AWB65_06850"/>
<dbReference type="Gene3D" id="1.20.1250.20">
    <property type="entry name" value="MFS general substrate transporter like domains"/>
    <property type="match status" value="2"/>
</dbReference>
<dbReference type="EMBL" id="FCNW02000144">
    <property type="protein sequence ID" value="SAL69601.1"/>
    <property type="molecule type" value="Genomic_DNA"/>
</dbReference>
<feature type="transmembrane region" description="Helical" evidence="6">
    <location>
        <begin position="297"/>
        <end position="321"/>
    </location>
</feature>
<proteinExistence type="predicted"/>
<name>A0A158JM99_9BURK</name>
<evidence type="ECO:0000256" key="2">
    <source>
        <dbReference type="ARBA" id="ARBA00022475"/>
    </source>
</evidence>
<feature type="transmembrane region" description="Helical" evidence="6">
    <location>
        <begin position="356"/>
        <end position="379"/>
    </location>
</feature>
<reference evidence="8" key="1">
    <citation type="submission" date="2016-01" db="EMBL/GenBank/DDBJ databases">
        <authorList>
            <person name="Peeters C."/>
        </authorList>
    </citation>
    <scope>NUCLEOTIDE SEQUENCE [LARGE SCALE GENOMIC DNA]</scope>
    <source>
        <strain evidence="8">LMG 22934</strain>
    </source>
</reference>
<dbReference type="PANTHER" id="PTHR11662:SF399">
    <property type="entry name" value="FI19708P1-RELATED"/>
    <property type="match status" value="1"/>
</dbReference>
<dbReference type="InterPro" id="IPR050382">
    <property type="entry name" value="MFS_Na/Anion_cotransporter"/>
</dbReference>
<comment type="subcellular location">
    <subcellularLocation>
        <location evidence="1">Cell membrane</location>
        <topology evidence="1">Multi-pass membrane protein</topology>
    </subcellularLocation>
</comment>
<keyword evidence="5 6" id="KW-0472">Membrane</keyword>
<keyword evidence="3 6" id="KW-0812">Transmembrane</keyword>
<feature type="transmembrane region" description="Helical" evidence="6">
    <location>
        <begin position="264"/>
        <end position="285"/>
    </location>
</feature>
<dbReference type="InterPro" id="IPR020846">
    <property type="entry name" value="MFS_dom"/>
</dbReference>
<dbReference type="Proteomes" id="UP000054977">
    <property type="component" value="Unassembled WGS sequence"/>
</dbReference>
<organism evidence="8 9">
    <name type="scientific">Caballeronia humi</name>
    <dbReference type="NCBI Taxonomy" id="326474"/>
    <lineage>
        <taxon>Bacteria</taxon>
        <taxon>Pseudomonadati</taxon>
        <taxon>Pseudomonadota</taxon>
        <taxon>Betaproteobacteria</taxon>
        <taxon>Burkholderiales</taxon>
        <taxon>Burkholderiaceae</taxon>
        <taxon>Caballeronia</taxon>
    </lineage>
</organism>
<dbReference type="OrthoDB" id="9771451at2"/>
<evidence type="ECO:0000256" key="5">
    <source>
        <dbReference type="ARBA" id="ARBA00023136"/>
    </source>
</evidence>
<evidence type="ECO:0000256" key="3">
    <source>
        <dbReference type="ARBA" id="ARBA00022692"/>
    </source>
</evidence>
<dbReference type="GO" id="GO:0022857">
    <property type="term" value="F:transmembrane transporter activity"/>
    <property type="evidence" value="ECO:0007669"/>
    <property type="project" value="InterPro"/>
</dbReference>
<keyword evidence="2" id="KW-1003">Cell membrane</keyword>
<dbReference type="RefSeq" id="WP_087671220.1">
    <property type="nucleotide sequence ID" value="NZ_FCNW02000144.1"/>
</dbReference>
<dbReference type="InterPro" id="IPR036259">
    <property type="entry name" value="MFS_trans_sf"/>
</dbReference>
<feature type="transmembrane region" description="Helical" evidence="6">
    <location>
        <begin position="121"/>
        <end position="142"/>
    </location>
</feature>
<dbReference type="PIRSF" id="PIRSF002808">
    <property type="entry name" value="Hexose_phosphate_transp"/>
    <property type="match status" value="1"/>
</dbReference>
<dbReference type="AlphaFoldDB" id="A0A158JM99"/>
<sequence length="465" mass="49907">MKKQPVEWTSSVTSTSLKPTRYRWVVATLFFVIYTIAAADRANLGVALPFLRKEFSMNNAEAGALISLFLIAYAAVQLPSAWLVSKFGVKRVFSISMVLTSIATGLTGMVGSLFSLKICRIALGLAEGPLPIGIAATINSWFPAREKGTAAGIFLSAVKFGPVLTPILGATIIAAWGWKEVFLLFAIPGILLSVVWVLMVADKPSESGAVNRAELELISESGEARGANRRALAVKPMPWLDKFIRARREKTLDMTREIFTSWDIYGCALGYCCQLGISSVLLAWIPTYLLTVKKFSIMGMGFVAAAPWVGAVVGNILGGLLSDRLLGGRRKPGMMLSALATVGMMFALIHSPADPLLYGVLIFLTGMLLSVGYSAYMAYPMTLVSKAKFPMANAMVNMGGQLGGAATPFITGILLDNYGWSSVFGFMSAISALTFIVLLTIREPIDVGVRHAEVGVAGKRDIDHA</sequence>
<gene>
    <name evidence="8" type="ORF">AWB65_06850</name>
</gene>
<feature type="domain" description="Major facilitator superfamily (MFS) profile" evidence="7">
    <location>
        <begin position="26"/>
        <end position="446"/>
    </location>
</feature>
<accession>A0A158JM99</accession>
<feature type="transmembrane region" description="Helical" evidence="6">
    <location>
        <begin position="62"/>
        <end position="85"/>
    </location>
</feature>
<comment type="caution">
    <text evidence="8">The sequence shown here is derived from an EMBL/GenBank/DDBJ whole genome shotgun (WGS) entry which is preliminary data.</text>
</comment>
<dbReference type="InterPro" id="IPR000849">
    <property type="entry name" value="Sugar_P_transporter"/>
</dbReference>
<feature type="transmembrane region" description="Helical" evidence="6">
    <location>
        <begin position="182"/>
        <end position="201"/>
    </location>
</feature>
<feature type="transmembrane region" description="Helical" evidence="6">
    <location>
        <begin position="92"/>
        <end position="115"/>
    </location>
</feature>
<dbReference type="CDD" id="cd17319">
    <property type="entry name" value="MFS_ExuT_GudP_like"/>
    <property type="match status" value="1"/>
</dbReference>
<dbReference type="PROSITE" id="PS50850">
    <property type="entry name" value="MFS"/>
    <property type="match status" value="1"/>
</dbReference>
<dbReference type="InterPro" id="IPR011701">
    <property type="entry name" value="MFS"/>
</dbReference>
<dbReference type="Pfam" id="PF07690">
    <property type="entry name" value="MFS_1"/>
    <property type="match status" value="1"/>
</dbReference>
<feature type="transmembrane region" description="Helical" evidence="6">
    <location>
        <begin position="21"/>
        <end position="42"/>
    </location>
</feature>
<feature type="transmembrane region" description="Helical" evidence="6">
    <location>
        <begin position="391"/>
        <end position="414"/>
    </location>
</feature>
<feature type="transmembrane region" description="Helical" evidence="6">
    <location>
        <begin position="420"/>
        <end position="441"/>
    </location>
</feature>
<dbReference type="PANTHER" id="PTHR11662">
    <property type="entry name" value="SOLUTE CARRIER FAMILY 17"/>
    <property type="match status" value="1"/>
</dbReference>
<evidence type="ECO:0000256" key="6">
    <source>
        <dbReference type="SAM" id="Phobius"/>
    </source>
</evidence>
<keyword evidence="9" id="KW-1185">Reference proteome</keyword>